<dbReference type="Proteomes" id="UP000515703">
    <property type="component" value="Chromosome"/>
</dbReference>
<reference evidence="1 2" key="2">
    <citation type="submission" date="2020-08" db="EMBL/GenBank/DDBJ databases">
        <authorList>
            <person name="Ueki A."/>
            <person name="Tonouchi A."/>
        </authorList>
    </citation>
    <scope>NUCLEOTIDE SEQUENCE [LARGE SCALE GENOMIC DNA]</scope>
    <source>
        <strain evidence="1 2">CTTW</strain>
    </source>
</reference>
<dbReference type="AlphaFoldDB" id="A0A7I8DKL6"/>
<keyword evidence="2" id="KW-1185">Reference proteome</keyword>
<name>A0A7I8DKL6_9FIRM</name>
<evidence type="ECO:0000313" key="1">
    <source>
        <dbReference type="EMBL" id="BCJ97585.1"/>
    </source>
</evidence>
<gene>
    <name evidence="1" type="ORF">bsdcttw_06260</name>
</gene>
<dbReference type="EMBL" id="AP023368">
    <property type="protein sequence ID" value="BCJ97585.1"/>
    <property type="molecule type" value="Genomic_DNA"/>
</dbReference>
<proteinExistence type="predicted"/>
<organism evidence="1 2">
    <name type="scientific">Anaerocolumna chitinilytica</name>
    <dbReference type="NCBI Taxonomy" id="1727145"/>
    <lineage>
        <taxon>Bacteria</taxon>
        <taxon>Bacillati</taxon>
        <taxon>Bacillota</taxon>
        <taxon>Clostridia</taxon>
        <taxon>Lachnospirales</taxon>
        <taxon>Lachnospiraceae</taxon>
        <taxon>Anaerocolumna</taxon>
    </lineage>
</organism>
<dbReference type="KEGG" id="acht:bsdcttw_06260"/>
<evidence type="ECO:0000313" key="2">
    <source>
        <dbReference type="Proteomes" id="UP000515703"/>
    </source>
</evidence>
<reference evidence="1 2" key="1">
    <citation type="submission" date="2020-08" db="EMBL/GenBank/DDBJ databases">
        <title>Draft genome sequencing of an Anaerocolumna strain isolated from anoxic soil subjected to BSD treatment.</title>
        <authorList>
            <person name="Uek A."/>
            <person name="Tonouchi A."/>
        </authorList>
    </citation>
    <scope>NUCLEOTIDE SEQUENCE [LARGE SCALE GENOMIC DNA]</scope>
    <source>
        <strain evidence="1 2">CTTW</strain>
    </source>
</reference>
<protein>
    <submittedName>
        <fullName evidence="1">Uncharacterized protein</fullName>
    </submittedName>
</protein>
<accession>A0A7I8DKL6</accession>
<sequence>MRRQLFKSRSPERDNEQFVYNVDLDLLLNNYFPKAVDCIGGALYRSRGERVLKEDMENVKYCLEFILGIMRLRNLNDSMITDKYLSLNNPKMQELYKYLERMSDNNTKIYSFLKLEITSKGIYEKLCDLLYVLFVYVTGNNTEGEIRISLNIDE</sequence>